<keyword evidence="3" id="KW-1185">Reference proteome</keyword>
<protein>
    <recommendedName>
        <fullName evidence="4">Phospholipase A2</fullName>
    </recommendedName>
</protein>
<dbReference type="Gene3D" id="1.20.90.10">
    <property type="entry name" value="Phospholipase A2 domain"/>
    <property type="match status" value="1"/>
</dbReference>
<reference evidence="2 3" key="1">
    <citation type="submission" date="2020-08" db="EMBL/GenBank/DDBJ databases">
        <title>Sequencing the genomes of 1000 actinobacteria strains.</title>
        <authorList>
            <person name="Klenk H.-P."/>
        </authorList>
    </citation>
    <scope>NUCLEOTIDE SEQUENCE [LARGE SCALE GENOMIC DNA]</scope>
    <source>
        <strain evidence="2 3">DSM 43023</strain>
    </source>
</reference>
<dbReference type="GO" id="GO:0006644">
    <property type="term" value="P:phospholipid metabolic process"/>
    <property type="evidence" value="ECO:0007669"/>
    <property type="project" value="InterPro"/>
</dbReference>
<gene>
    <name evidence="2" type="ORF">FHR32_008281</name>
</gene>
<evidence type="ECO:0008006" key="4">
    <source>
        <dbReference type="Google" id="ProtNLM"/>
    </source>
</evidence>
<name>A0A7W7S4U7_9ACTN</name>
<dbReference type="AlphaFoldDB" id="A0A7W7S4U7"/>
<sequence length="166" mass="18291">MGMRNGVAGVAAAVTVAAAGFIGAMPAHADSARLLSLTQVELQQKTDEFLFDVSMGTFLSNRAAQPYADQLDWSSDGCSWAPDKPEGFNFLPSCQRHDFGYRNYKRQGRFNEDVRGDIDQNFKDDMYDVCRKYSGLESYKGVICRRTADTYYAAVRGLGGTRADAA</sequence>
<dbReference type="GO" id="GO:0050482">
    <property type="term" value="P:arachidonate secretion"/>
    <property type="evidence" value="ECO:0007669"/>
    <property type="project" value="InterPro"/>
</dbReference>
<dbReference type="RefSeq" id="WP_246468556.1">
    <property type="nucleotide sequence ID" value="NZ_BAABEK010000062.1"/>
</dbReference>
<evidence type="ECO:0000313" key="3">
    <source>
        <dbReference type="Proteomes" id="UP000534286"/>
    </source>
</evidence>
<dbReference type="InterPro" id="IPR036444">
    <property type="entry name" value="PLipase_A2_dom_sf"/>
</dbReference>
<organism evidence="2 3">
    <name type="scientific">Streptosporangium album</name>
    <dbReference type="NCBI Taxonomy" id="47479"/>
    <lineage>
        <taxon>Bacteria</taxon>
        <taxon>Bacillati</taxon>
        <taxon>Actinomycetota</taxon>
        <taxon>Actinomycetes</taxon>
        <taxon>Streptosporangiales</taxon>
        <taxon>Streptosporangiaceae</taxon>
        <taxon>Streptosporangium</taxon>
    </lineage>
</organism>
<dbReference type="EMBL" id="JACHJU010000006">
    <property type="protein sequence ID" value="MBB4943880.1"/>
    <property type="molecule type" value="Genomic_DNA"/>
</dbReference>
<feature type="chain" id="PRO_5030551506" description="Phospholipase A2" evidence="1">
    <location>
        <begin position="30"/>
        <end position="166"/>
    </location>
</feature>
<feature type="signal peptide" evidence="1">
    <location>
        <begin position="1"/>
        <end position="29"/>
    </location>
</feature>
<evidence type="ECO:0000256" key="1">
    <source>
        <dbReference type="SAM" id="SignalP"/>
    </source>
</evidence>
<comment type="caution">
    <text evidence="2">The sequence shown here is derived from an EMBL/GenBank/DDBJ whole genome shotgun (WGS) entry which is preliminary data.</text>
</comment>
<dbReference type="Pfam" id="PF09056">
    <property type="entry name" value="Phospholip_A2_3"/>
    <property type="match status" value="1"/>
</dbReference>
<dbReference type="GO" id="GO:0004623">
    <property type="term" value="F:phospholipase A2 activity"/>
    <property type="evidence" value="ECO:0007669"/>
    <property type="project" value="InterPro"/>
</dbReference>
<keyword evidence="1" id="KW-0732">Signal</keyword>
<dbReference type="InterPro" id="IPR015141">
    <property type="entry name" value="PLipase_A2_prok/fun"/>
</dbReference>
<evidence type="ECO:0000313" key="2">
    <source>
        <dbReference type="EMBL" id="MBB4943880.1"/>
    </source>
</evidence>
<proteinExistence type="predicted"/>
<accession>A0A7W7S4U7</accession>
<dbReference type="Proteomes" id="UP000534286">
    <property type="component" value="Unassembled WGS sequence"/>
</dbReference>
<dbReference type="SUPFAM" id="SSF48619">
    <property type="entry name" value="Phospholipase A2, PLA2"/>
    <property type="match status" value="1"/>
</dbReference>